<keyword evidence="3" id="KW-1185">Reference proteome</keyword>
<feature type="non-terminal residue" evidence="2">
    <location>
        <position position="86"/>
    </location>
</feature>
<dbReference type="EMBL" id="BTSX01000003">
    <property type="protein sequence ID" value="GMS87705.1"/>
    <property type="molecule type" value="Genomic_DNA"/>
</dbReference>
<feature type="non-terminal residue" evidence="2">
    <location>
        <position position="1"/>
    </location>
</feature>
<evidence type="ECO:0000313" key="3">
    <source>
        <dbReference type="Proteomes" id="UP001432027"/>
    </source>
</evidence>
<evidence type="ECO:0000256" key="1">
    <source>
        <dbReference type="SAM" id="MobiDB-lite"/>
    </source>
</evidence>
<sequence length="86" mass="9816">SPISNRIESIENPNNLARSTNEASTTLQTLKDLFNTFRAMPSIAKQNNCRPSQLIGNRQKDMMHQYLLANLFTHHKIYRGISVLSD</sequence>
<protein>
    <submittedName>
        <fullName evidence="2">Uncharacterized protein</fullName>
    </submittedName>
</protein>
<proteinExistence type="predicted"/>
<accession>A0AAV5T5V0</accession>
<dbReference type="Proteomes" id="UP001432027">
    <property type="component" value="Unassembled WGS sequence"/>
</dbReference>
<name>A0AAV5T5V0_9BILA</name>
<organism evidence="2 3">
    <name type="scientific">Pristionchus entomophagus</name>
    <dbReference type="NCBI Taxonomy" id="358040"/>
    <lineage>
        <taxon>Eukaryota</taxon>
        <taxon>Metazoa</taxon>
        <taxon>Ecdysozoa</taxon>
        <taxon>Nematoda</taxon>
        <taxon>Chromadorea</taxon>
        <taxon>Rhabditida</taxon>
        <taxon>Rhabditina</taxon>
        <taxon>Diplogasteromorpha</taxon>
        <taxon>Diplogasteroidea</taxon>
        <taxon>Neodiplogasteridae</taxon>
        <taxon>Pristionchus</taxon>
    </lineage>
</organism>
<feature type="region of interest" description="Disordered" evidence="1">
    <location>
        <begin position="1"/>
        <end position="22"/>
    </location>
</feature>
<comment type="caution">
    <text evidence="2">The sequence shown here is derived from an EMBL/GenBank/DDBJ whole genome shotgun (WGS) entry which is preliminary data.</text>
</comment>
<evidence type="ECO:0000313" key="2">
    <source>
        <dbReference type="EMBL" id="GMS87705.1"/>
    </source>
</evidence>
<reference evidence="2" key="1">
    <citation type="submission" date="2023-10" db="EMBL/GenBank/DDBJ databases">
        <title>Genome assembly of Pristionchus species.</title>
        <authorList>
            <person name="Yoshida K."/>
            <person name="Sommer R.J."/>
        </authorList>
    </citation>
    <scope>NUCLEOTIDE SEQUENCE</scope>
    <source>
        <strain evidence="2">RS0144</strain>
    </source>
</reference>
<gene>
    <name evidence="2" type="ORF">PENTCL1PPCAC_9880</name>
</gene>
<dbReference type="AlphaFoldDB" id="A0AAV5T5V0"/>